<dbReference type="OrthoDB" id="2085063at2"/>
<evidence type="ECO:0000313" key="2">
    <source>
        <dbReference type="Proteomes" id="UP000190286"/>
    </source>
</evidence>
<gene>
    <name evidence="1" type="ORF">SAMN02745178_00711</name>
</gene>
<dbReference type="EMBL" id="FUYF01000003">
    <property type="protein sequence ID" value="SKA77840.1"/>
    <property type="molecule type" value="Genomic_DNA"/>
</dbReference>
<sequence length="76" mass="8939">MTNDERNRAVRLRRKLNKLGYTMMKMNCRRDSIDNFGGYAIIDTEYNAIVRGTRFDLDLDDVEEFISDEESVAQLE</sequence>
<dbReference type="GeneID" id="93337198"/>
<keyword evidence="2" id="KW-1185">Reference proteome</keyword>
<evidence type="ECO:0000313" key="1">
    <source>
        <dbReference type="EMBL" id="SKA77840.1"/>
    </source>
</evidence>
<dbReference type="AlphaFoldDB" id="A0A1T4WKJ1"/>
<accession>A0A1T4WKJ1</accession>
<proteinExistence type="predicted"/>
<protein>
    <submittedName>
        <fullName evidence="1">Uncharacterized protein</fullName>
    </submittedName>
</protein>
<dbReference type="Proteomes" id="UP000190286">
    <property type="component" value="Unassembled WGS sequence"/>
</dbReference>
<name>A0A1T4WKJ1_9FIRM</name>
<dbReference type="STRING" id="745368.SAMN02745178_00711"/>
<organism evidence="1 2">
    <name type="scientific">Gemmiger formicilis</name>
    <dbReference type="NCBI Taxonomy" id="745368"/>
    <lineage>
        <taxon>Bacteria</taxon>
        <taxon>Bacillati</taxon>
        <taxon>Bacillota</taxon>
        <taxon>Clostridia</taxon>
        <taxon>Eubacteriales</taxon>
        <taxon>Gemmiger</taxon>
    </lineage>
</organism>
<dbReference type="RefSeq" id="WP_078783712.1">
    <property type="nucleotide sequence ID" value="NZ_FUYF01000003.1"/>
</dbReference>
<reference evidence="1 2" key="1">
    <citation type="submission" date="2017-02" db="EMBL/GenBank/DDBJ databases">
        <authorList>
            <person name="Peterson S.W."/>
        </authorList>
    </citation>
    <scope>NUCLEOTIDE SEQUENCE [LARGE SCALE GENOMIC DNA]</scope>
    <source>
        <strain evidence="1 2">ATCC 27749</strain>
    </source>
</reference>